<dbReference type="OrthoDB" id="3424160at2"/>
<name>A0A1B2HKJ6_9PSEU</name>
<evidence type="ECO:0000313" key="1">
    <source>
        <dbReference type="EMBL" id="ANZ38233.1"/>
    </source>
</evidence>
<dbReference type="EMBL" id="CP016793">
    <property type="protein sequence ID" value="ANZ38233.1"/>
    <property type="molecule type" value="Genomic_DNA"/>
</dbReference>
<dbReference type="InterPro" id="IPR008567">
    <property type="entry name" value="BKACE"/>
</dbReference>
<dbReference type="PANTHER" id="PTHR37418:SF1">
    <property type="entry name" value="3-KETO-5-AMINOHEXANOATE CLEAVAGE PROTEIN"/>
    <property type="match status" value="1"/>
</dbReference>
<dbReference type="Gene3D" id="3.20.20.70">
    <property type="entry name" value="Aldolase class I"/>
    <property type="match status" value="2"/>
</dbReference>
<dbReference type="Proteomes" id="UP000093053">
    <property type="component" value="Chromosome"/>
</dbReference>
<dbReference type="PANTHER" id="PTHR37418">
    <property type="entry name" value="3-KETO-5-AMINOHEXANOATE CLEAVAGE ENZYME-RELATED"/>
    <property type="match status" value="1"/>
</dbReference>
<dbReference type="KEGG" id="led:BBK82_21345"/>
<gene>
    <name evidence="1" type="ORF">BBK82_21345</name>
</gene>
<proteinExistence type="predicted"/>
<evidence type="ECO:0008006" key="3">
    <source>
        <dbReference type="Google" id="ProtNLM"/>
    </source>
</evidence>
<dbReference type="Pfam" id="PF05853">
    <property type="entry name" value="BKACE"/>
    <property type="match status" value="1"/>
</dbReference>
<accession>A0A1B2HKJ6</accession>
<evidence type="ECO:0000313" key="2">
    <source>
        <dbReference type="Proteomes" id="UP000093053"/>
    </source>
</evidence>
<dbReference type="RefSeq" id="WP_065916589.1">
    <property type="nucleotide sequence ID" value="NZ_CP016793.1"/>
</dbReference>
<dbReference type="InterPro" id="IPR013785">
    <property type="entry name" value="Aldolase_TIM"/>
</dbReference>
<dbReference type="STRING" id="1586287.BBK82_21345"/>
<protein>
    <recommendedName>
        <fullName evidence="3">3-keto-5-aminohexanoate cleavage protein</fullName>
    </recommendedName>
</protein>
<keyword evidence="2" id="KW-1185">Reference proteome</keyword>
<reference evidence="1 2" key="1">
    <citation type="submission" date="2016-07" db="EMBL/GenBank/DDBJ databases">
        <title>Complete genome sequence of the Lentzea guizhouensis DHS C013.</title>
        <authorList>
            <person name="Cao C."/>
        </authorList>
    </citation>
    <scope>NUCLEOTIDE SEQUENCE [LARGE SCALE GENOMIC DNA]</scope>
    <source>
        <strain evidence="1 2">DHS C013</strain>
    </source>
</reference>
<dbReference type="GO" id="GO:0043720">
    <property type="term" value="F:3-keto-5-aminohexanoate cleavage activity"/>
    <property type="evidence" value="ECO:0007669"/>
    <property type="project" value="InterPro"/>
</dbReference>
<dbReference type="AlphaFoldDB" id="A0A1B2HKJ6"/>
<sequence length="229" mass="24310">MLQACLNGSRTAQEHPALPLSPERLAEDAADVAALGVTSVHFHPRDVIGAPTLVGPEVATTIATVRAAVPGIEIGVSTDVDGSRTTLVASWAPLATGRPDIASVRAGAPGWREVVEALHRVNVAVELVVDSPAAAQLVRDVERVARLRVTATRANVAELLAHVEPLNRPILLHGRDDEAWPLLDHAGRLEHSTRMGLADTLELPDGRTAKNNVELVAMARKSLRTKAPQ</sequence>
<organism evidence="1 2">
    <name type="scientific">Lentzea guizhouensis</name>
    <dbReference type="NCBI Taxonomy" id="1586287"/>
    <lineage>
        <taxon>Bacteria</taxon>
        <taxon>Bacillati</taxon>
        <taxon>Actinomycetota</taxon>
        <taxon>Actinomycetes</taxon>
        <taxon>Pseudonocardiales</taxon>
        <taxon>Pseudonocardiaceae</taxon>
        <taxon>Lentzea</taxon>
    </lineage>
</organism>